<comment type="similarity">
    <text evidence="2">Belongs to the RLP family.</text>
</comment>
<dbReference type="AlphaFoldDB" id="A0AAV8EW91"/>
<dbReference type="SMART" id="SM00369">
    <property type="entry name" value="LRR_TYP"/>
    <property type="match status" value="5"/>
</dbReference>
<keyword evidence="11" id="KW-0325">Glycoprotein</keyword>
<keyword evidence="3" id="KW-1003">Cell membrane</keyword>
<sequence>MTNSTAMRVLILSNNNFSSLPLIQAPFLESLHLSNNRFVGKFPLLQQNWASLITIDIGENKISGEIPSWMGSSFPVLQVLRLHSNQFNGYIPPQLSMLNNLQLLDLSNNNLSGQIPHSLAHMPSMILKTESNESYIYLDRGYKENIIENIKLTWKGEVVVYQTVALLTGIDLSCNSLSGEIPEDLVKLQGLNFLNLSRNQLSGVIPQNIGNLTSLEVLDLSMNHLSGTIPQSISHLTSLDILNLSHNKLIGQIPPGSQLQTFDLSVFSDNDGCWVYFGVLFWKVSLRFAIFHYIDKVQDEMMKWCGRYPH</sequence>
<dbReference type="PROSITE" id="PS51450">
    <property type="entry name" value="LRR"/>
    <property type="match status" value="2"/>
</dbReference>
<dbReference type="PRINTS" id="PR00019">
    <property type="entry name" value="LEURICHRPT"/>
</dbReference>
<keyword evidence="5" id="KW-1070">Brassinosteroid signaling pathway</keyword>
<keyword evidence="4" id="KW-0433">Leucine-rich repeat</keyword>
<proteinExistence type="inferred from homology"/>
<dbReference type="InterPro" id="IPR032675">
    <property type="entry name" value="LRR_dom_sf"/>
</dbReference>
<comment type="subcellular location">
    <subcellularLocation>
        <location evidence="1">Cell membrane</location>
        <topology evidence="1">Single-pass type I membrane protein</topology>
    </subcellularLocation>
</comment>
<keyword evidence="7" id="KW-0732">Signal</keyword>
<dbReference type="InterPro" id="IPR046956">
    <property type="entry name" value="RLP23-like"/>
</dbReference>
<keyword evidence="8" id="KW-0677">Repeat</keyword>
<keyword evidence="12" id="KW-0675">Receptor</keyword>
<dbReference type="Pfam" id="PF13855">
    <property type="entry name" value="LRR_8"/>
    <property type="match status" value="1"/>
</dbReference>
<dbReference type="GO" id="GO:0005886">
    <property type="term" value="C:plasma membrane"/>
    <property type="evidence" value="ECO:0007669"/>
    <property type="project" value="UniProtKB-SubCell"/>
</dbReference>
<evidence type="ECO:0000313" key="13">
    <source>
        <dbReference type="Proteomes" id="UP001140206"/>
    </source>
</evidence>
<keyword evidence="12" id="KW-0808">Transferase</keyword>
<evidence type="ECO:0000256" key="10">
    <source>
        <dbReference type="ARBA" id="ARBA00023136"/>
    </source>
</evidence>
<dbReference type="InterPro" id="IPR003591">
    <property type="entry name" value="Leu-rich_rpt_typical-subtyp"/>
</dbReference>
<keyword evidence="12" id="KW-0418">Kinase</keyword>
<dbReference type="Proteomes" id="UP001140206">
    <property type="component" value="Chromosome 3"/>
</dbReference>
<dbReference type="EMBL" id="JAMFTS010000003">
    <property type="protein sequence ID" value="KAJ4782561.1"/>
    <property type="molecule type" value="Genomic_DNA"/>
</dbReference>
<accession>A0AAV8EW91</accession>
<keyword evidence="9" id="KW-1133">Transmembrane helix</keyword>
<evidence type="ECO:0000256" key="5">
    <source>
        <dbReference type="ARBA" id="ARBA00022626"/>
    </source>
</evidence>
<dbReference type="FunFam" id="3.80.10.10:FF:000111">
    <property type="entry name" value="LRR receptor-like serine/threonine-protein kinase ERECTA"/>
    <property type="match status" value="1"/>
</dbReference>
<evidence type="ECO:0000256" key="11">
    <source>
        <dbReference type="ARBA" id="ARBA00023180"/>
    </source>
</evidence>
<evidence type="ECO:0000256" key="4">
    <source>
        <dbReference type="ARBA" id="ARBA00022614"/>
    </source>
</evidence>
<dbReference type="Pfam" id="PF00560">
    <property type="entry name" value="LRR_1"/>
    <property type="match status" value="5"/>
</dbReference>
<keyword evidence="10" id="KW-0472">Membrane</keyword>
<evidence type="ECO:0000313" key="12">
    <source>
        <dbReference type="EMBL" id="KAJ4782561.1"/>
    </source>
</evidence>
<evidence type="ECO:0000256" key="3">
    <source>
        <dbReference type="ARBA" id="ARBA00022475"/>
    </source>
</evidence>
<comment type="caution">
    <text evidence="12">The sequence shown here is derived from an EMBL/GenBank/DDBJ whole genome shotgun (WGS) entry which is preliminary data.</text>
</comment>
<dbReference type="FunFam" id="3.80.10.10:FF:000041">
    <property type="entry name" value="LRR receptor-like serine/threonine-protein kinase ERECTA"/>
    <property type="match status" value="1"/>
</dbReference>
<keyword evidence="6" id="KW-0812">Transmembrane</keyword>
<name>A0AAV8EW91_9POAL</name>
<dbReference type="GO" id="GO:0016301">
    <property type="term" value="F:kinase activity"/>
    <property type="evidence" value="ECO:0007669"/>
    <property type="project" value="UniProtKB-KW"/>
</dbReference>
<dbReference type="InterPro" id="IPR001611">
    <property type="entry name" value="Leu-rich_rpt"/>
</dbReference>
<evidence type="ECO:0000256" key="1">
    <source>
        <dbReference type="ARBA" id="ARBA00004251"/>
    </source>
</evidence>
<dbReference type="PANTHER" id="PTHR48063">
    <property type="entry name" value="LRR RECEPTOR-LIKE KINASE"/>
    <property type="match status" value="1"/>
</dbReference>
<evidence type="ECO:0000256" key="6">
    <source>
        <dbReference type="ARBA" id="ARBA00022692"/>
    </source>
</evidence>
<dbReference type="Gene3D" id="3.80.10.10">
    <property type="entry name" value="Ribonuclease Inhibitor"/>
    <property type="match status" value="1"/>
</dbReference>
<evidence type="ECO:0000256" key="8">
    <source>
        <dbReference type="ARBA" id="ARBA00022737"/>
    </source>
</evidence>
<evidence type="ECO:0000256" key="9">
    <source>
        <dbReference type="ARBA" id="ARBA00022989"/>
    </source>
</evidence>
<organism evidence="12 13">
    <name type="scientific">Rhynchospora pubera</name>
    <dbReference type="NCBI Taxonomy" id="906938"/>
    <lineage>
        <taxon>Eukaryota</taxon>
        <taxon>Viridiplantae</taxon>
        <taxon>Streptophyta</taxon>
        <taxon>Embryophyta</taxon>
        <taxon>Tracheophyta</taxon>
        <taxon>Spermatophyta</taxon>
        <taxon>Magnoliopsida</taxon>
        <taxon>Liliopsida</taxon>
        <taxon>Poales</taxon>
        <taxon>Cyperaceae</taxon>
        <taxon>Cyperoideae</taxon>
        <taxon>Rhynchosporeae</taxon>
        <taxon>Rhynchospora</taxon>
    </lineage>
</organism>
<evidence type="ECO:0000256" key="7">
    <source>
        <dbReference type="ARBA" id="ARBA00022729"/>
    </source>
</evidence>
<dbReference type="PANTHER" id="PTHR48063:SF112">
    <property type="entry name" value="RECEPTOR LIKE PROTEIN 30-LIKE"/>
    <property type="match status" value="1"/>
</dbReference>
<gene>
    <name evidence="12" type="ORF">LUZ62_066818</name>
</gene>
<evidence type="ECO:0000256" key="2">
    <source>
        <dbReference type="ARBA" id="ARBA00009592"/>
    </source>
</evidence>
<keyword evidence="13" id="KW-1185">Reference proteome</keyword>
<reference evidence="12" key="1">
    <citation type="submission" date="2022-08" db="EMBL/GenBank/DDBJ databases">
        <authorList>
            <person name="Marques A."/>
        </authorList>
    </citation>
    <scope>NUCLEOTIDE SEQUENCE</scope>
    <source>
        <strain evidence="12">RhyPub2mFocal</strain>
        <tissue evidence="12">Leaves</tissue>
    </source>
</reference>
<dbReference type="GO" id="GO:0009742">
    <property type="term" value="P:brassinosteroid mediated signaling pathway"/>
    <property type="evidence" value="ECO:0007669"/>
    <property type="project" value="UniProtKB-KW"/>
</dbReference>
<protein>
    <submittedName>
        <fullName evidence="12">LRR receptor-like serine/threonine-protein kinase GSO2</fullName>
    </submittedName>
</protein>
<dbReference type="SUPFAM" id="SSF52058">
    <property type="entry name" value="L domain-like"/>
    <property type="match status" value="1"/>
</dbReference>